<reference evidence="5 6" key="1">
    <citation type="submission" date="2019-04" db="EMBL/GenBank/DDBJ databases">
        <title>Chitiniphilus eburnea sp. nov., a novel chitinolytic bacterium isolated from aquaculture sludge.</title>
        <authorList>
            <person name="Sheng M."/>
        </authorList>
    </citation>
    <scope>NUCLEOTIDE SEQUENCE [LARGE SCALE GENOMIC DNA]</scope>
    <source>
        <strain evidence="5 6">HX-2-15</strain>
    </source>
</reference>
<sequence length="323" mass="34308">MQTIRFGVIGTGGIARRFAQGLDCVPGASLAAVWSRGADKARAFAAEFDSNACDTLDALLTQPLDAVYIGTPHTSHAPYAIAALEAGKAVLTEKPAAVSAAELDRVLAVARQSGRLYMEAMKPPFYPLFDKLAAHLRHDPIGAITLVRAGFASPNVPPGHAVYDPALAGGGLLDVGIYAAFLAVHWLGAAVEVQTQGRIGASGVDTLAALNTRHERGYAQLYCGLGLSGSGDALLCGPDGHVVIDEKWWSPRRATIHYKDGRRVEIDAPSIGSGLNYETAHFCELLRAGQLESPVMSHATTRAMIDILDRARAQLGLIYPFER</sequence>
<dbReference type="InterPro" id="IPR050984">
    <property type="entry name" value="Gfo/Idh/MocA_domain"/>
</dbReference>
<dbReference type="GO" id="GO:0016491">
    <property type="term" value="F:oxidoreductase activity"/>
    <property type="evidence" value="ECO:0007669"/>
    <property type="project" value="UniProtKB-KW"/>
</dbReference>
<feature type="domain" description="GFO/IDH/MocA-like oxidoreductase" evidence="4">
    <location>
        <begin position="131"/>
        <end position="223"/>
    </location>
</feature>
<name>A0A4U0Q8D3_9NEIS</name>
<protein>
    <submittedName>
        <fullName evidence="5">Gfo/Idh/MocA family oxidoreductase</fullName>
    </submittedName>
</protein>
<evidence type="ECO:0000259" key="4">
    <source>
        <dbReference type="Pfam" id="PF22725"/>
    </source>
</evidence>
<dbReference type="Pfam" id="PF01408">
    <property type="entry name" value="GFO_IDH_MocA"/>
    <property type="match status" value="1"/>
</dbReference>
<dbReference type="Gene3D" id="3.30.360.10">
    <property type="entry name" value="Dihydrodipicolinate Reductase, domain 2"/>
    <property type="match status" value="1"/>
</dbReference>
<keyword evidence="6" id="KW-1185">Reference proteome</keyword>
<feature type="domain" description="Gfo/Idh/MocA-like oxidoreductase N-terminal" evidence="3">
    <location>
        <begin position="4"/>
        <end position="119"/>
    </location>
</feature>
<dbReference type="Pfam" id="PF22725">
    <property type="entry name" value="GFO_IDH_MocA_C3"/>
    <property type="match status" value="1"/>
</dbReference>
<dbReference type="OrthoDB" id="9793050at2"/>
<evidence type="ECO:0000259" key="3">
    <source>
        <dbReference type="Pfam" id="PF01408"/>
    </source>
</evidence>
<dbReference type="InterPro" id="IPR036291">
    <property type="entry name" value="NAD(P)-bd_dom_sf"/>
</dbReference>
<evidence type="ECO:0000256" key="2">
    <source>
        <dbReference type="ARBA" id="ARBA00023002"/>
    </source>
</evidence>
<accession>A0A4U0Q8D3</accession>
<proteinExistence type="inferred from homology"/>
<evidence type="ECO:0000256" key="1">
    <source>
        <dbReference type="ARBA" id="ARBA00010928"/>
    </source>
</evidence>
<evidence type="ECO:0000313" key="6">
    <source>
        <dbReference type="Proteomes" id="UP000310016"/>
    </source>
</evidence>
<gene>
    <name evidence="5" type="ORF">FAZ21_03665</name>
</gene>
<dbReference type="SUPFAM" id="SSF55347">
    <property type="entry name" value="Glyceraldehyde-3-phosphate dehydrogenase-like, C-terminal domain"/>
    <property type="match status" value="1"/>
</dbReference>
<dbReference type="PANTHER" id="PTHR22604:SF105">
    <property type="entry name" value="TRANS-1,2-DIHYDROBENZENE-1,2-DIOL DEHYDROGENASE"/>
    <property type="match status" value="1"/>
</dbReference>
<dbReference type="Proteomes" id="UP000310016">
    <property type="component" value="Unassembled WGS sequence"/>
</dbReference>
<dbReference type="InterPro" id="IPR000683">
    <property type="entry name" value="Gfo/Idh/MocA-like_OxRdtase_N"/>
</dbReference>
<evidence type="ECO:0000313" key="5">
    <source>
        <dbReference type="EMBL" id="TJZ77445.1"/>
    </source>
</evidence>
<organism evidence="5 6">
    <name type="scientific">Chitiniphilus eburneus</name>
    <dbReference type="NCBI Taxonomy" id="2571148"/>
    <lineage>
        <taxon>Bacteria</taxon>
        <taxon>Pseudomonadati</taxon>
        <taxon>Pseudomonadota</taxon>
        <taxon>Betaproteobacteria</taxon>
        <taxon>Neisseriales</taxon>
        <taxon>Chitinibacteraceae</taxon>
        <taxon>Chitiniphilus</taxon>
    </lineage>
</organism>
<comment type="similarity">
    <text evidence="1">Belongs to the Gfo/Idh/MocA family.</text>
</comment>
<keyword evidence="2" id="KW-0560">Oxidoreductase</keyword>
<dbReference type="SUPFAM" id="SSF51735">
    <property type="entry name" value="NAD(P)-binding Rossmann-fold domains"/>
    <property type="match status" value="1"/>
</dbReference>
<dbReference type="GO" id="GO:0000166">
    <property type="term" value="F:nucleotide binding"/>
    <property type="evidence" value="ECO:0007669"/>
    <property type="project" value="InterPro"/>
</dbReference>
<comment type="caution">
    <text evidence="5">The sequence shown here is derived from an EMBL/GenBank/DDBJ whole genome shotgun (WGS) entry which is preliminary data.</text>
</comment>
<dbReference type="AlphaFoldDB" id="A0A4U0Q8D3"/>
<dbReference type="Gene3D" id="3.40.50.720">
    <property type="entry name" value="NAD(P)-binding Rossmann-like Domain"/>
    <property type="match status" value="1"/>
</dbReference>
<dbReference type="InterPro" id="IPR055170">
    <property type="entry name" value="GFO_IDH_MocA-like_dom"/>
</dbReference>
<dbReference type="RefSeq" id="WP_136771921.1">
    <property type="nucleotide sequence ID" value="NZ_CP156074.1"/>
</dbReference>
<dbReference type="PANTHER" id="PTHR22604">
    <property type="entry name" value="OXIDOREDUCTASES"/>
    <property type="match status" value="1"/>
</dbReference>
<dbReference type="EMBL" id="SUMF01000002">
    <property type="protein sequence ID" value="TJZ77445.1"/>
    <property type="molecule type" value="Genomic_DNA"/>
</dbReference>